<organism evidence="2 3">
    <name type="scientific">Podospora appendiculata</name>
    <dbReference type="NCBI Taxonomy" id="314037"/>
    <lineage>
        <taxon>Eukaryota</taxon>
        <taxon>Fungi</taxon>
        <taxon>Dikarya</taxon>
        <taxon>Ascomycota</taxon>
        <taxon>Pezizomycotina</taxon>
        <taxon>Sordariomycetes</taxon>
        <taxon>Sordariomycetidae</taxon>
        <taxon>Sordariales</taxon>
        <taxon>Podosporaceae</taxon>
        <taxon>Podospora</taxon>
    </lineage>
</organism>
<dbReference type="Pfam" id="PF13344">
    <property type="entry name" value="Hydrolase_6"/>
    <property type="match status" value="1"/>
</dbReference>
<feature type="compositionally biased region" description="Polar residues" evidence="1">
    <location>
        <begin position="9"/>
        <end position="18"/>
    </location>
</feature>
<feature type="region of interest" description="Disordered" evidence="1">
    <location>
        <begin position="1"/>
        <end position="68"/>
    </location>
</feature>
<dbReference type="EMBL" id="JAULSO010000002">
    <property type="protein sequence ID" value="KAK3688820.1"/>
    <property type="molecule type" value="Genomic_DNA"/>
</dbReference>
<dbReference type="InterPro" id="IPR036412">
    <property type="entry name" value="HAD-like_sf"/>
</dbReference>
<dbReference type="InterPro" id="IPR006357">
    <property type="entry name" value="HAD-SF_hydro_IIA"/>
</dbReference>
<evidence type="ECO:0000256" key="1">
    <source>
        <dbReference type="SAM" id="MobiDB-lite"/>
    </source>
</evidence>
<name>A0AAE0XA14_9PEZI</name>
<dbReference type="GO" id="GO:0046474">
    <property type="term" value="P:glycerophospholipid biosynthetic process"/>
    <property type="evidence" value="ECO:0007669"/>
    <property type="project" value="TreeGrafter"/>
</dbReference>
<comment type="caution">
    <text evidence="2">The sequence shown here is derived from an EMBL/GenBank/DDBJ whole genome shotgun (WGS) entry which is preliminary data.</text>
</comment>
<proteinExistence type="predicted"/>
<dbReference type="GO" id="GO:0005739">
    <property type="term" value="C:mitochondrion"/>
    <property type="evidence" value="ECO:0007669"/>
    <property type="project" value="TreeGrafter"/>
</dbReference>
<keyword evidence="3" id="KW-1185">Reference proteome</keyword>
<dbReference type="PANTHER" id="PTHR14269:SF51">
    <property type="entry name" value="HYPOTHETICAL HAD-SUPERFAMILY HYDROLASE (EUROFUNG)"/>
    <property type="match status" value="1"/>
</dbReference>
<dbReference type="AlphaFoldDB" id="A0AAE0XA14"/>
<dbReference type="NCBIfam" id="TIGR01460">
    <property type="entry name" value="HAD-SF-IIA"/>
    <property type="match status" value="1"/>
</dbReference>
<accession>A0AAE0XA14</accession>
<reference evidence="2" key="1">
    <citation type="journal article" date="2023" name="Mol. Phylogenet. Evol.">
        <title>Genome-scale phylogeny and comparative genomics of the fungal order Sordariales.</title>
        <authorList>
            <person name="Hensen N."/>
            <person name="Bonometti L."/>
            <person name="Westerberg I."/>
            <person name="Brannstrom I.O."/>
            <person name="Guillou S."/>
            <person name="Cros-Aarteil S."/>
            <person name="Calhoun S."/>
            <person name="Haridas S."/>
            <person name="Kuo A."/>
            <person name="Mondo S."/>
            <person name="Pangilinan J."/>
            <person name="Riley R."/>
            <person name="LaButti K."/>
            <person name="Andreopoulos B."/>
            <person name="Lipzen A."/>
            <person name="Chen C."/>
            <person name="Yan M."/>
            <person name="Daum C."/>
            <person name="Ng V."/>
            <person name="Clum A."/>
            <person name="Steindorff A."/>
            <person name="Ohm R.A."/>
            <person name="Martin F."/>
            <person name="Silar P."/>
            <person name="Natvig D.O."/>
            <person name="Lalanne C."/>
            <person name="Gautier V."/>
            <person name="Ament-Velasquez S.L."/>
            <person name="Kruys A."/>
            <person name="Hutchinson M.I."/>
            <person name="Powell A.J."/>
            <person name="Barry K."/>
            <person name="Miller A.N."/>
            <person name="Grigoriev I.V."/>
            <person name="Debuchy R."/>
            <person name="Gladieux P."/>
            <person name="Hiltunen Thoren M."/>
            <person name="Johannesson H."/>
        </authorList>
    </citation>
    <scope>NUCLEOTIDE SEQUENCE</scope>
    <source>
        <strain evidence="2">CBS 314.62</strain>
    </source>
</reference>
<protein>
    <submittedName>
        <fullName evidence="2">HAD-like domain-containing protein</fullName>
    </submittedName>
</protein>
<feature type="compositionally biased region" description="Polar residues" evidence="1">
    <location>
        <begin position="46"/>
        <end position="58"/>
    </location>
</feature>
<dbReference type="PANTHER" id="PTHR14269">
    <property type="entry name" value="CDP-DIACYLGLYCEROL--GLYCEROL-3-PHOSPHATE 3-PHOSPHATIDYLTRANSFERASE-RELATED"/>
    <property type="match status" value="1"/>
</dbReference>
<dbReference type="SUPFAM" id="SSF56784">
    <property type="entry name" value="HAD-like"/>
    <property type="match status" value="1"/>
</dbReference>
<dbReference type="InterPro" id="IPR050324">
    <property type="entry name" value="CDP-alcohol_PTase-I"/>
</dbReference>
<gene>
    <name evidence="2" type="ORF">B0T22DRAFT_162409</name>
</gene>
<dbReference type="Gene3D" id="3.40.50.1000">
    <property type="entry name" value="HAD superfamily/HAD-like"/>
    <property type="match status" value="2"/>
</dbReference>
<evidence type="ECO:0000313" key="3">
    <source>
        <dbReference type="Proteomes" id="UP001270362"/>
    </source>
</evidence>
<dbReference type="Proteomes" id="UP001270362">
    <property type="component" value="Unassembled WGS sequence"/>
</dbReference>
<dbReference type="Pfam" id="PF13242">
    <property type="entry name" value="Hydrolase_like"/>
    <property type="match status" value="1"/>
</dbReference>
<dbReference type="NCBIfam" id="TIGR01456">
    <property type="entry name" value="CECR5"/>
    <property type="match status" value="1"/>
</dbReference>
<dbReference type="FunFam" id="3.40.50.1000:FF:000069">
    <property type="entry name" value="HAD-superfamily subfamily IIA hydrolase"/>
    <property type="match status" value="1"/>
</dbReference>
<dbReference type="InterPro" id="IPR023214">
    <property type="entry name" value="HAD_sf"/>
</dbReference>
<sequence>MASEFAKSQYLSSPTQAAFDTPPVSPTGAADQHNGLPLRTDHKKTTSNVSDANSLRVNNTHDRNPSTSSMSFCIDNSLAIPASPTSGTHNTIEIPSLRSPDAHAAEYMNALSAMPSQKERRVSRNSFGASLPIPRSKRQSRLSSVTYPEAQEALGLAGRPGAPAMPATREFLAARVQDVKGNKVKAAKNMAFAFDIDGVLVHGDRLIPEGRRVLDILNGDNELGIRIPHIFLTNGSGKPEVARCEQLSKILHNPVSTDQFIQSHTPMRALAEYYNTVLVVGGEKYRCREVAEEYGFKDIVVPNDIIAWDETVAPYRVFTEEERRESRPRDFSKIHIEAILVFSDSRDYATDMQIIMDLLRSKNGLYGTVAEDPVSERIPIYFSQGDMLCPTEHPIPRMSQGAFRIGLEAMYRAITGVELERVVYGKPEMATYKYADEVMASWMETLHGEERVPENIYMIGDNPASDIVGGNMYGWNTCLVRTGVFQGGDNDEDNPASFGVFKNVLEAVTTACRKELGEDFQFKWDEGVNPVLAGQSSAIE</sequence>
<feature type="region of interest" description="Disordered" evidence="1">
    <location>
        <begin position="114"/>
        <end position="143"/>
    </location>
</feature>
<evidence type="ECO:0000313" key="2">
    <source>
        <dbReference type="EMBL" id="KAK3688820.1"/>
    </source>
</evidence>
<dbReference type="InterPro" id="IPR006353">
    <property type="entry name" value="HAD-SF_hydro_IIA_CECR5"/>
</dbReference>
<reference evidence="2" key="2">
    <citation type="submission" date="2023-06" db="EMBL/GenBank/DDBJ databases">
        <authorList>
            <consortium name="Lawrence Berkeley National Laboratory"/>
            <person name="Haridas S."/>
            <person name="Hensen N."/>
            <person name="Bonometti L."/>
            <person name="Westerberg I."/>
            <person name="Brannstrom I.O."/>
            <person name="Guillou S."/>
            <person name="Cros-Aarteil S."/>
            <person name="Calhoun S."/>
            <person name="Kuo A."/>
            <person name="Mondo S."/>
            <person name="Pangilinan J."/>
            <person name="Riley R."/>
            <person name="Labutti K."/>
            <person name="Andreopoulos B."/>
            <person name="Lipzen A."/>
            <person name="Chen C."/>
            <person name="Yanf M."/>
            <person name="Daum C."/>
            <person name="Ng V."/>
            <person name="Clum A."/>
            <person name="Steindorff A."/>
            <person name="Ohm R."/>
            <person name="Martin F."/>
            <person name="Silar P."/>
            <person name="Natvig D."/>
            <person name="Lalanne C."/>
            <person name="Gautier V."/>
            <person name="Ament-Velasquez S.L."/>
            <person name="Kruys A."/>
            <person name="Hutchinson M.I."/>
            <person name="Powell A.J."/>
            <person name="Barry K."/>
            <person name="Miller A.N."/>
            <person name="Grigoriev I.V."/>
            <person name="Debuchy R."/>
            <person name="Gladieux P."/>
            <person name="Thoren M.H."/>
            <person name="Johannesson H."/>
        </authorList>
    </citation>
    <scope>NUCLEOTIDE SEQUENCE</scope>
    <source>
        <strain evidence="2">CBS 314.62</strain>
    </source>
</reference>